<reference evidence="2 3" key="1">
    <citation type="submission" date="2020-08" db="EMBL/GenBank/DDBJ databases">
        <title>Novel species isolated from subtropical streams in China.</title>
        <authorList>
            <person name="Lu H."/>
        </authorList>
    </citation>
    <scope>NUCLEOTIDE SEQUENCE [LARGE SCALE GENOMIC DNA]</scope>
    <source>
        <strain evidence="2 3">NL8W</strain>
    </source>
</reference>
<evidence type="ECO:0000313" key="2">
    <source>
        <dbReference type="EMBL" id="MBC3911583.1"/>
    </source>
</evidence>
<protein>
    <submittedName>
        <fullName evidence="2">(P)ppGpp synthetase</fullName>
    </submittedName>
</protein>
<evidence type="ECO:0000313" key="3">
    <source>
        <dbReference type="Proteomes" id="UP000646911"/>
    </source>
</evidence>
<name>A0ABR6ZIN3_9BURK</name>
<comment type="caution">
    <text evidence="2">The sequence shown here is derived from an EMBL/GenBank/DDBJ whole genome shotgun (WGS) entry which is preliminary data.</text>
</comment>
<dbReference type="PANTHER" id="PTHR41773">
    <property type="entry name" value="GTP PYROPHOSPHATASE-RELATED"/>
    <property type="match status" value="1"/>
</dbReference>
<feature type="domain" description="RelA/SpoT" evidence="1">
    <location>
        <begin position="49"/>
        <end position="179"/>
    </location>
</feature>
<accession>A0ABR6ZIN3</accession>
<dbReference type="EMBL" id="JACOFX010000042">
    <property type="protein sequence ID" value="MBC3911583.1"/>
    <property type="molecule type" value="Genomic_DNA"/>
</dbReference>
<evidence type="ECO:0000259" key="1">
    <source>
        <dbReference type="SMART" id="SM00954"/>
    </source>
</evidence>
<dbReference type="PANTHER" id="PTHR41773:SF1">
    <property type="entry name" value="RELA_SPOT DOMAIN-CONTAINING PROTEIN"/>
    <property type="match status" value="1"/>
</dbReference>
<organism evidence="2 3">
    <name type="scientific">Undibacterium umbellatum</name>
    <dbReference type="NCBI Taxonomy" id="2762300"/>
    <lineage>
        <taxon>Bacteria</taxon>
        <taxon>Pseudomonadati</taxon>
        <taxon>Pseudomonadota</taxon>
        <taxon>Betaproteobacteria</taxon>
        <taxon>Burkholderiales</taxon>
        <taxon>Oxalobacteraceae</taxon>
        <taxon>Undibacterium</taxon>
    </lineage>
</organism>
<keyword evidence="3" id="KW-1185">Reference proteome</keyword>
<dbReference type="Pfam" id="PF04607">
    <property type="entry name" value="RelA_SpoT"/>
    <property type="match status" value="1"/>
</dbReference>
<dbReference type="InterPro" id="IPR007685">
    <property type="entry name" value="RelA_SpoT"/>
</dbReference>
<dbReference type="SMART" id="SM00954">
    <property type="entry name" value="RelA_SpoT"/>
    <property type="match status" value="1"/>
</dbReference>
<dbReference type="Gene3D" id="3.30.460.10">
    <property type="entry name" value="Beta Polymerase, domain 2"/>
    <property type="match status" value="1"/>
</dbReference>
<dbReference type="InterPro" id="IPR043519">
    <property type="entry name" value="NT_sf"/>
</dbReference>
<dbReference type="SUPFAM" id="SSF81301">
    <property type="entry name" value="Nucleotidyltransferase"/>
    <property type="match status" value="1"/>
</dbReference>
<gene>
    <name evidence="2" type="ORF">H8L47_28870</name>
</gene>
<dbReference type="RefSeq" id="WP_186957286.1">
    <property type="nucleotide sequence ID" value="NZ_JACOFX010000042.1"/>
</dbReference>
<dbReference type="Proteomes" id="UP000646911">
    <property type="component" value="Unassembled WGS sequence"/>
</dbReference>
<proteinExistence type="predicted"/>
<dbReference type="CDD" id="cd05399">
    <property type="entry name" value="NT_Rel-Spo_like"/>
    <property type="match status" value="1"/>
</dbReference>
<sequence length="327" mass="37610">MTETEFRALWEAEKPVYQAWGAFVADSVKSALKSKNKDLDSFLKIPAKCRLKDDTSLIDKAFYRPEKKYEDPFNEIEDKVGVRFVVLLLNDIKEICDLIENSPMWTFDACKHFDKDKETSPLLFTYQSVHYILRPRNDIQTDSVLVPSTTPCEVQIRTLLQHAHAELTHDAIYKAKRTVKPGVHRTVAKSMALIETTDDFFASVTAQLNYGPLEEFGILDKLDNIYFTNTGMHSHTQKSSLLIWDKFEQCVNGQLVKNIQKFLDTDSHIFKIVKDNPASNILYSQSTLLFVYWMLKKKKARLLSDWPLSRKILESLAHDAGISIPVE</sequence>